<gene>
    <name evidence="1" type="ORF">UFOVP187_21</name>
</gene>
<reference evidence="1" key="1">
    <citation type="submission" date="2020-05" db="EMBL/GenBank/DDBJ databases">
        <authorList>
            <person name="Chiriac C."/>
            <person name="Salcher M."/>
            <person name="Ghai R."/>
            <person name="Kavagutti S V."/>
        </authorList>
    </citation>
    <scope>NUCLEOTIDE SEQUENCE</scope>
</reference>
<proteinExistence type="predicted"/>
<evidence type="ECO:0000313" key="1">
    <source>
        <dbReference type="EMBL" id="CAB5212479.1"/>
    </source>
</evidence>
<accession>A0A6J7WIP9</accession>
<dbReference type="EMBL" id="LR798237">
    <property type="protein sequence ID" value="CAB5212479.1"/>
    <property type="molecule type" value="Genomic_DNA"/>
</dbReference>
<sequence length="130" mass="15457">MTTLKNKIKEIETYHNKRELLNDKTIRKNMNIRFKSGDEMNLDIDFEDNYWMEPRDLKIYNIRMNSGEIRGTIDYGKVDKFGSVILNFFFNTDGLGFIWDWTREDGENIPYSGFIETALNILKENTLLNK</sequence>
<name>A0A6J7WIP9_9CAUD</name>
<organism evidence="1">
    <name type="scientific">uncultured Caudovirales phage</name>
    <dbReference type="NCBI Taxonomy" id="2100421"/>
    <lineage>
        <taxon>Viruses</taxon>
        <taxon>Duplodnaviria</taxon>
        <taxon>Heunggongvirae</taxon>
        <taxon>Uroviricota</taxon>
        <taxon>Caudoviricetes</taxon>
        <taxon>Peduoviridae</taxon>
        <taxon>Maltschvirus</taxon>
        <taxon>Maltschvirus maltsch</taxon>
    </lineage>
</organism>
<protein>
    <submittedName>
        <fullName evidence="1">Uncharacterized protein</fullName>
    </submittedName>
</protein>